<dbReference type="InterPro" id="IPR003156">
    <property type="entry name" value="DHHA1_dom"/>
</dbReference>
<sequence length="67" mass="7414">LGRTGKEEVSISARSTRDVNVQVIMEKLGGGGHFSMAACQLKYEDVTIAINLLEEAINEYLDERTNE</sequence>
<gene>
    <name evidence="2" type="ORF">LIQ08_19755</name>
</gene>
<feature type="domain" description="DHHA1" evidence="1">
    <location>
        <begin position="5"/>
        <end position="59"/>
    </location>
</feature>
<accession>A0AAJ1EWU1</accession>
<reference evidence="2" key="1">
    <citation type="submission" date="2021-10" db="EMBL/GenBank/DDBJ databases">
        <title>Collection of gut derived symbiotic bacterial strains cultured from healthy donors.</title>
        <authorList>
            <person name="Lin H."/>
            <person name="Littmann E."/>
            <person name="Claire K."/>
            <person name="Pamer E."/>
        </authorList>
    </citation>
    <scope>NUCLEOTIDE SEQUENCE</scope>
    <source>
        <strain evidence="2">MSK.23.18</strain>
    </source>
</reference>
<dbReference type="Proteomes" id="UP001297370">
    <property type="component" value="Unassembled WGS sequence"/>
</dbReference>
<protein>
    <submittedName>
        <fullName evidence="2">DHHA1 domain-containing protein</fullName>
    </submittedName>
</protein>
<dbReference type="EMBL" id="JAJBOM010000229">
    <property type="protein sequence ID" value="MCB5621337.1"/>
    <property type="molecule type" value="Genomic_DNA"/>
</dbReference>
<proteinExistence type="predicted"/>
<organism evidence="2 3">
    <name type="scientific">Mediterraneibacter gnavus</name>
    <name type="common">Ruminococcus gnavus</name>
    <dbReference type="NCBI Taxonomy" id="33038"/>
    <lineage>
        <taxon>Bacteria</taxon>
        <taxon>Bacillati</taxon>
        <taxon>Bacillota</taxon>
        <taxon>Clostridia</taxon>
        <taxon>Lachnospirales</taxon>
        <taxon>Lachnospiraceae</taxon>
        <taxon>Mediterraneibacter</taxon>
    </lineage>
</organism>
<feature type="non-terminal residue" evidence="2">
    <location>
        <position position="1"/>
    </location>
</feature>
<dbReference type="RefSeq" id="WP_226982365.1">
    <property type="nucleotide sequence ID" value="NZ_JAJBOM010000229.1"/>
</dbReference>
<dbReference type="SUPFAM" id="SSF64182">
    <property type="entry name" value="DHH phosphoesterases"/>
    <property type="match status" value="1"/>
</dbReference>
<dbReference type="AlphaFoldDB" id="A0AAJ1EWU1"/>
<dbReference type="Pfam" id="PF02272">
    <property type="entry name" value="DHHA1"/>
    <property type="match status" value="1"/>
</dbReference>
<evidence type="ECO:0000313" key="2">
    <source>
        <dbReference type="EMBL" id="MCB5621337.1"/>
    </source>
</evidence>
<dbReference type="PANTHER" id="PTHR47618:SF2">
    <property type="entry name" value="CYCLIC-DI-AMP PHOSPHODIESTERASE GDPP"/>
    <property type="match status" value="1"/>
</dbReference>
<evidence type="ECO:0000259" key="1">
    <source>
        <dbReference type="Pfam" id="PF02272"/>
    </source>
</evidence>
<dbReference type="InterPro" id="IPR051319">
    <property type="entry name" value="Oligoribo/pAp-PDE_c-di-AMP_PDE"/>
</dbReference>
<dbReference type="PANTHER" id="PTHR47618">
    <property type="entry name" value="BIFUNCTIONAL OLIGORIBONUCLEASE AND PAP PHOSPHATASE NRNA"/>
    <property type="match status" value="1"/>
</dbReference>
<comment type="caution">
    <text evidence="2">The sequence shown here is derived from an EMBL/GenBank/DDBJ whole genome shotgun (WGS) entry which is preliminary data.</text>
</comment>
<name>A0AAJ1EWU1_MEDGN</name>
<dbReference type="Gene3D" id="3.10.310.30">
    <property type="match status" value="1"/>
</dbReference>
<evidence type="ECO:0000313" key="3">
    <source>
        <dbReference type="Proteomes" id="UP001297370"/>
    </source>
</evidence>
<dbReference type="InterPro" id="IPR038763">
    <property type="entry name" value="DHH_sf"/>
</dbReference>
<dbReference type="GO" id="GO:0003676">
    <property type="term" value="F:nucleic acid binding"/>
    <property type="evidence" value="ECO:0007669"/>
    <property type="project" value="InterPro"/>
</dbReference>